<protein>
    <recommendedName>
        <fullName evidence="2">C2H2-type domain-containing protein</fullName>
    </recommendedName>
</protein>
<feature type="compositionally biased region" description="Low complexity" evidence="1">
    <location>
        <begin position="52"/>
        <end position="79"/>
    </location>
</feature>
<evidence type="ECO:0000313" key="3">
    <source>
        <dbReference type="EMBL" id="CAL1540430.1"/>
    </source>
</evidence>
<keyword evidence="4" id="KW-1185">Reference proteome</keyword>
<accession>A0AAV2I4L1</accession>
<dbReference type="EMBL" id="CAXITT010000381">
    <property type="protein sequence ID" value="CAL1540430.1"/>
    <property type="molecule type" value="Genomic_DNA"/>
</dbReference>
<feature type="region of interest" description="Disordered" evidence="1">
    <location>
        <begin position="130"/>
        <end position="195"/>
    </location>
</feature>
<dbReference type="PROSITE" id="PS00028">
    <property type="entry name" value="ZINC_FINGER_C2H2_1"/>
    <property type="match status" value="1"/>
</dbReference>
<dbReference type="AlphaFoldDB" id="A0AAV2I4L1"/>
<feature type="region of interest" description="Disordered" evidence="1">
    <location>
        <begin position="471"/>
        <end position="494"/>
    </location>
</feature>
<evidence type="ECO:0000313" key="4">
    <source>
        <dbReference type="Proteomes" id="UP001497497"/>
    </source>
</evidence>
<proteinExistence type="predicted"/>
<feature type="region of interest" description="Disordered" evidence="1">
    <location>
        <begin position="48"/>
        <end position="104"/>
    </location>
</feature>
<gene>
    <name evidence="3" type="ORF">GSLYS_00014079001</name>
</gene>
<feature type="compositionally biased region" description="Low complexity" evidence="1">
    <location>
        <begin position="134"/>
        <end position="151"/>
    </location>
</feature>
<evidence type="ECO:0000259" key="2">
    <source>
        <dbReference type="PROSITE" id="PS00028"/>
    </source>
</evidence>
<organism evidence="3 4">
    <name type="scientific">Lymnaea stagnalis</name>
    <name type="common">Great pond snail</name>
    <name type="synonym">Helix stagnalis</name>
    <dbReference type="NCBI Taxonomy" id="6523"/>
    <lineage>
        <taxon>Eukaryota</taxon>
        <taxon>Metazoa</taxon>
        <taxon>Spiralia</taxon>
        <taxon>Lophotrochozoa</taxon>
        <taxon>Mollusca</taxon>
        <taxon>Gastropoda</taxon>
        <taxon>Heterobranchia</taxon>
        <taxon>Euthyneura</taxon>
        <taxon>Panpulmonata</taxon>
        <taxon>Hygrophila</taxon>
        <taxon>Lymnaeoidea</taxon>
        <taxon>Lymnaeidae</taxon>
        <taxon>Lymnaea</taxon>
    </lineage>
</organism>
<feature type="compositionally biased region" description="Polar residues" evidence="1">
    <location>
        <begin position="475"/>
        <end position="486"/>
    </location>
</feature>
<feature type="domain" description="C2H2-type" evidence="2">
    <location>
        <begin position="290"/>
        <end position="312"/>
    </location>
</feature>
<feature type="compositionally biased region" description="Polar residues" evidence="1">
    <location>
        <begin position="86"/>
        <end position="98"/>
    </location>
</feature>
<name>A0AAV2I4L1_LYMST</name>
<reference evidence="3 4" key="1">
    <citation type="submission" date="2024-04" db="EMBL/GenBank/DDBJ databases">
        <authorList>
            <consortium name="Genoscope - CEA"/>
            <person name="William W."/>
        </authorList>
    </citation>
    <scope>NUCLEOTIDE SEQUENCE [LARGE SCALE GENOMIC DNA]</scope>
</reference>
<comment type="caution">
    <text evidence="3">The sequence shown here is derived from an EMBL/GenBank/DDBJ whole genome shotgun (WGS) entry which is preliminary data.</text>
</comment>
<dbReference type="InterPro" id="IPR013087">
    <property type="entry name" value="Znf_C2H2_type"/>
</dbReference>
<dbReference type="Proteomes" id="UP001497497">
    <property type="component" value="Unassembled WGS sequence"/>
</dbReference>
<evidence type="ECO:0000256" key="1">
    <source>
        <dbReference type="SAM" id="MobiDB-lite"/>
    </source>
</evidence>
<feature type="non-terminal residue" evidence="3">
    <location>
        <position position="1"/>
    </location>
</feature>
<feature type="non-terminal residue" evidence="3">
    <location>
        <position position="494"/>
    </location>
</feature>
<sequence>TVDQCSNRGEVKENLTELTGMASSSAVVQETTSTFTPSMNQILVGSSSDLNKTTSTMSSSALTSVSSLSSVKVSTAVKSSTKHTLESQGRSNSESATMSPKRRDSAIESLIRESAMPILLVTGTKYSNKNSCEASDPAHASSPSPNSQSDSCIDGVGYPVAKRSSRLSSGKSRFLRRQRSLADDTAFPSADQDSVFDNSKVSTELSLQKAADHSGDNIDPGGRRNLELVKRKSFQELSTIEQHVSKDGDAGVVVSGNRDFDGRLGGGKDEALESVLDKTKDNLKPKLNSCVFCSENFDSVEAYNGHLKSRKHIGVLESLGMLPAGTYEKLQQSELHDSRAEEEEEQKVELKMDLDDGNNGFDGSGSGGGIVTMEAVVNVGDDPSGSRLEGQSLEPEQVVCDIRKGEERVGRDMPRENFVDKGDITQGHLVTVPRNEFGTLRRAVSLQEDTMGFTGNSSTPGQAKLHRPAYKRKISQQSPVTESATVLTKPHLNE</sequence>